<dbReference type="SMART" id="SM00850">
    <property type="entry name" value="LytTR"/>
    <property type="match status" value="1"/>
</dbReference>
<dbReference type="GO" id="GO:0000156">
    <property type="term" value="F:phosphorelay response regulator activity"/>
    <property type="evidence" value="ECO:0007669"/>
    <property type="project" value="InterPro"/>
</dbReference>
<dbReference type="RefSeq" id="WP_073134231.1">
    <property type="nucleotide sequence ID" value="NZ_FQWQ01000001.1"/>
</dbReference>
<dbReference type="PROSITE" id="PS50110">
    <property type="entry name" value="RESPONSE_REGULATORY"/>
    <property type="match status" value="1"/>
</dbReference>
<dbReference type="InterPro" id="IPR001789">
    <property type="entry name" value="Sig_transdc_resp-reg_receiver"/>
</dbReference>
<dbReference type="InterPro" id="IPR046947">
    <property type="entry name" value="LytR-like"/>
</dbReference>
<evidence type="ECO:0000259" key="2">
    <source>
        <dbReference type="PROSITE" id="PS50110"/>
    </source>
</evidence>
<accession>A0A1M5NY46</accession>
<keyword evidence="5" id="KW-1185">Reference proteome</keyword>
<dbReference type="Gene3D" id="3.40.50.2300">
    <property type="match status" value="1"/>
</dbReference>
<dbReference type="STRING" id="947013.SAMN04488109_2577"/>
<evidence type="ECO:0000313" key="5">
    <source>
        <dbReference type="Proteomes" id="UP000184212"/>
    </source>
</evidence>
<dbReference type="OrthoDB" id="1646880at2"/>
<dbReference type="Pfam" id="PF00072">
    <property type="entry name" value="Response_reg"/>
    <property type="match status" value="1"/>
</dbReference>
<dbReference type="Proteomes" id="UP000184212">
    <property type="component" value="Unassembled WGS sequence"/>
</dbReference>
<dbReference type="FunFam" id="3.40.50.2300:FF:000051">
    <property type="entry name" value="Two-component response regulator yehT"/>
    <property type="match status" value="1"/>
</dbReference>
<organism evidence="4 5">
    <name type="scientific">Chryseolinea serpens</name>
    <dbReference type="NCBI Taxonomy" id="947013"/>
    <lineage>
        <taxon>Bacteria</taxon>
        <taxon>Pseudomonadati</taxon>
        <taxon>Bacteroidota</taxon>
        <taxon>Cytophagia</taxon>
        <taxon>Cytophagales</taxon>
        <taxon>Fulvivirgaceae</taxon>
        <taxon>Chryseolinea</taxon>
    </lineage>
</organism>
<dbReference type="InterPro" id="IPR011006">
    <property type="entry name" value="CheY-like_superfamily"/>
</dbReference>
<feature type="domain" description="HTH LytTR-type" evidence="3">
    <location>
        <begin position="144"/>
        <end position="247"/>
    </location>
</feature>
<dbReference type="SUPFAM" id="SSF52172">
    <property type="entry name" value="CheY-like"/>
    <property type="match status" value="1"/>
</dbReference>
<dbReference type="AlphaFoldDB" id="A0A1M5NY46"/>
<evidence type="ECO:0000313" key="4">
    <source>
        <dbReference type="EMBL" id="SHG94451.1"/>
    </source>
</evidence>
<evidence type="ECO:0000259" key="3">
    <source>
        <dbReference type="PROSITE" id="PS50930"/>
    </source>
</evidence>
<dbReference type="PANTHER" id="PTHR37299:SF1">
    <property type="entry name" value="STAGE 0 SPORULATION PROTEIN A HOMOLOG"/>
    <property type="match status" value="1"/>
</dbReference>
<dbReference type="Gene3D" id="2.20.25.10">
    <property type="match status" value="1"/>
</dbReference>
<dbReference type="GO" id="GO:0003677">
    <property type="term" value="F:DNA binding"/>
    <property type="evidence" value="ECO:0007669"/>
    <property type="project" value="InterPro"/>
</dbReference>
<keyword evidence="1" id="KW-0597">Phosphoprotein</keyword>
<dbReference type="SMART" id="SM00448">
    <property type="entry name" value="REC"/>
    <property type="match status" value="1"/>
</dbReference>
<dbReference type="Gene3D" id="2.40.50.40">
    <property type="match status" value="1"/>
</dbReference>
<dbReference type="PROSITE" id="PS50930">
    <property type="entry name" value="HTH_LYTTR"/>
    <property type="match status" value="1"/>
</dbReference>
<feature type="domain" description="Response regulatory" evidence="2">
    <location>
        <begin position="4"/>
        <end position="115"/>
    </location>
</feature>
<proteinExistence type="predicted"/>
<dbReference type="Pfam" id="PF04397">
    <property type="entry name" value="LytTR"/>
    <property type="match status" value="1"/>
</dbReference>
<feature type="modified residue" description="4-aspartylphosphate" evidence="1">
    <location>
        <position position="55"/>
    </location>
</feature>
<dbReference type="InterPro" id="IPR007492">
    <property type="entry name" value="LytTR_DNA-bd_dom"/>
</dbReference>
<gene>
    <name evidence="4" type="ORF">SAMN04488109_2577</name>
</gene>
<evidence type="ECO:0000256" key="1">
    <source>
        <dbReference type="PROSITE-ProRule" id="PRU00169"/>
    </source>
</evidence>
<protein>
    <submittedName>
        <fullName evidence="4">Two component transcriptional regulator, LytTR family</fullName>
    </submittedName>
</protein>
<reference evidence="4 5" key="1">
    <citation type="submission" date="2016-11" db="EMBL/GenBank/DDBJ databases">
        <authorList>
            <person name="Jaros S."/>
            <person name="Januszkiewicz K."/>
            <person name="Wedrychowicz H."/>
        </authorList>
    </citation>
    <scope>NUCLEOTIDE SEQUENCE [LARGE SCALE GENOMIC DNA]</scope>
    <source>
        <strain evidence="4 5">DSM 24574</strain>
    </source>
</reference>
<dbReference type="PANTHER" id="PTHR37299">
    <property type="entry name" value="TRANSCRIPTIONAL REGULATOR-RELATED"/>
    <property type="match status" value="1"/>
</dbReference>
<dbReference type="EMBL" id="FQWQ01000001">
    <property type="protein sequence ID" value="SHG94451.1"/>
    <property type="molecule type" value="Genomic_DNA"/>
</dbReference>
<name>A0A1M5NY46_9BACT</name>
<sequence length="247" mass="28221">MNITCVIVDDEKLARDLLQEYLQQMPNIQVLAEASKGKDAVETIDKLKPDLVFLDVQMPGMTGFDVLDEITHDPYVIFCTAYDQYAIKAFEKNAVDYILKPLDQERFKLGVERAINRMKVEQNNVGELLRNLKTENKTSYDSHIFVQKSEKLLNLPVEEIVYLEASGDYTILTTKNDQFVSSSGIGKLEEILNPETFIRVHRSTIININSLKEIEKHFNGGMVVKMLNGKSFPVSRTYAKLIRKKVV</sequence>